<proteinExistence type="predicted"/>
<accession>A0A841GZJ0</accession>
<keyword evidence="1" id="KW-0812">Transmembrane</keyword>
<dbReference type="Proteomes" id="UP000582837">
    <property type="component" value="Unassembled WGS sequence"/>
</dbReference>
<name>A0A841GZJ0_9BACT</name>
<keyword evidence="3" id="KW-1185">Reference proteome</keyword>
<evidence type="ECO:0000313" key="2">
    <source>
        <dbReference type="EMBL" id="MBB6071146.1"/>
    </source>
</evidence>
<feature type="transmembrane region" description="Helical" evidence="1">
    <location>
        <begin position="64"/>
        <end position="90"/>
    </location>
</feature>
<dbReference type="AlphaFoldDB" id="A0A841GZJ0"/>
<keyword evidence="1" id="KW-0472">Membrane</keyword>
<reference evidence="2 3" key="1">
    <citation type="submission" date="2020-08" db="EMBL/GenBank/DDBJ databases">
        <title>Genomic Encyclopedia of Type Strains, Phase IV (KMG-IV): sequencing the most valuable type-strain genomes for metagenomic binning, comparative biology and taxonomic classification.</title>
        <authorList>
            <person name="Goeker M."/>
        </authorList>
    </citation>
    <scope>NUCLEOTIDE SEQUENCE [LARGE SCALE GENOMIC DNA]</scope>
    <source>
        <strain evidence="2 3">DSM 29007</strain>
    </source>
</reference>
<protein>
    <submittedName>
        <fullName evidence="2">Uncharacterized protein</fullName>
    </submittedName>
</protein>
<gene>
    <name evidence="2" type="ORF">HNQ61_002770</name>
</gene>
<sequence length="221" mass="24380">MNLLTMAARCRVCQTLVDLRPEAATGLTDGAAVPAEGSPALPVPLPPLLSVSTVGGELRIERRWYACTAIFLTVFCIMWFGFLAVWYAMAFAVGDVIMLVFPLLHVALGLVIAYSTAAMYVNRTRIVAGRGHLTVNHGPLPWPGNRDIPTIQLEQLYCEEKFSRSRSGTSVSYSVMARATDGRQIALVTGLYDRDQALYMEQEIERHLKITDQHVAGGIRR</sequence>
<feature type="transmembrane region" description="Helical" evidence="1">
    <location>
        <begin position="96"/>
        <end position="121"/>
    </location>
</feature>
<comment type="caution">
    <text evidence="2">The sequence shown here is derived from an EMBL/GenBank/DDBJ whole genome shotgun (WGS) entry which is preliminary data.</text>
</comment>
<dbReference type="EMBL" id="JACHIA010000007">
    <property type="protein sequence ID" value="MBB6071146.1"/>
    <property type="molecule type" value="Genomic_DNA"/>
</dbReference>
<evidence type="ECO:0000313" key="3">
    <source>
        <dbReference type="Proteomes" id="UP000582837"/>
    </source>
</evidence>
<keyword evidence="1" id="KW-1133">Transmembrane helix</keyword>
<dbReference type="RefSeq" id="WP_170033776.1">
    <property type="nucleotide sequence ID" value="NZ_JABDTL010000001.1"/>
</dbReference>
<organism evidence="2 3">
    <name type="scientific">Longimicrobium terrae</name>
    <dbReference type="NCBI Taxonomy" id="1639882"/>
    <lineage>
        <taxon>Bacteria</taxon>
        <taxon>Pseudomonadati</taxon>
        <taxon>Gemmatimonadota</taxon>
        <taxon>Longimicrobiia</taxon>
        <taxon>Longimicrobiales</taxon>
        <taxon>Longimicrobiaceae</taxon>
        <taxon>Longimicrobium</taxon>
    </lineage>
</organism>
<evidence type="ECO:0000256" key="1">
    <source>
        <dbReference type="SAM" id="Phobius"/>
    </source>
</evidence>